<dbReference type="Pfam" id="PF00085">
    <property type="entry name" value="Thioredoxin"/>
    <property type="match status" value="1"/>
</dbReference>
<reference evidence="4" key="1">
    <citation type="journal article" date="2020" name="bioRxiv">
        <title>Comparative genomics of Chlamydomonas.</title>
        <authorList>
            <person name="Craig R.J."/>
            <person name="Hasan A.R."/>
            <person name="Ness R.W."/>
            <person name="Keightley P.D."/>
        </authorList>
    </citation>
    <scope>NUCLEOTIDE SEQUENCE</scope>
    <source>
        <strain evidence="4">CCAP 11/70</strain>
    </source>
</reference>
<dbReference type="SUPFAM" id="SSF52833">
    <property type="entry name" value="Thioredoxin-like"/>
    <property type="match status" value="1"/>
</dbReference>
<dbReference type="PROSITE" id="PS51352">
    <property type="entry name" value="THIOREDOXIN_2"/>
    <property type="match status" value="1"/>
</dbReference>
<dbReference type="InterPro" id="IPR013766">
    <property type="entry name" value="Thioredoxin_domain"/>
</dbReference>
<keyword evidence="5" id="KW-1185">Reference proteome</keyword>
<dbReference type="CDD" id="cd02947">
    <property type="entry name" value="TRX_family"/>
    <property type="match status" value="1"/>
</dbReference>
<keyword evidence="1" id="KW-1015">Disulfide bond</keyword>
<accession>A0A835XI22</accession>
<dbReference type="Proteomes" id="UP000612055">
    <property type="component" value="Unassembled WGS sequence"/>
</dbReference>
<proteinExistence type="predicted"/>
<dbReference type="PRINTS" id="PR00421">
    <property type="entry name" value="THIOREDOXIN"/>
</dbReference>
<dbReference type="OrthoDB" id="2121326at2759"/>
<protein>
    <recommendedName>
        <fullName evidence="3">Thioredoxin domain-containing protein</fullName>
    </recommendedName>
</protein>
<dbReference type="InterPro" id="IPR036249">
    <property type="entry name" value="Thioredoxin-like_sf"/>
</dbReference>
<feature type="domain" description="Thioredoxin" evidence="3">
    <location>
        <begin position="1"/>
        <end position="127"/>
    </location>
</feature>
<evidence type="ECO:0000256" key="1">
    <source>
        <dbReference type="ARBA" id="ARBA00023157"/>
    </source>
</evidence>
<evidence type="ECO:0000313" key="5">
    <source>
        <dbReference type="Proteomes" id="UP000612055"/>
    </source>
</evidence>
<dbReference type="Gene3D" id="3.40.30.10">
    <property type="entry name" value="Glutaredoxin"/>
    <property type="match status" value="1"/>
</dbReference>
<evidence type="ECO:0000256" key="2">
    <source>
        <dbReference type="SAM" id="MobiDB-lite"/>
    </source>
</evidence>
<dbReference type="InterPro" id="IPR017937">
    <property type="entry name" value="Thioredoxin_CS"/>
</dbReference>
<name>A0A835XI22_9CHLO</name>
<feature type="region of interest" description="Disordered" evidence="2">
    <location>
        <begin position="115"/>
        <end position="138"/>
    </location>
</feature>
<dbReference type="EMBL" id="JAEHOE010000175">
    <property type="protein sequence ID" value="KAG2483487.1"/>
    <property type="molecule type" value="Genomic_DNA"/>
</dbReference>
<dbReference type="PANTHER" id="PTHR46115">
    <property type="entry name" value="THIOREDOXIN-LIKE PROTEIN 1"/>
    <property type="match status" value="1"/>
</dbReference>
<gene>
    <name evidence="4" type="ORF">HYH03_017669</name>
</gene>
<dbReference type="AlphaFoldDB" id="A0A835XI22"/>
<sequence>MPRVQAIHSKEEWDKAMLESRGFGGKGAIVDFTASWCGPCQKMAPIFEKLSDEHPSVAFLKVDVDELNDVAGECGVRAMPTFVGFFNGEQVDTVVGADVAKLTHLINTVAGKGGAGAGQKLGGSAAAASTSDESPEARRAKMLAAIEARNKPSS</sequence>
<evidence type="ECO:0000259" key="3">
    <source>
        <dbReference type="PROSITE" id="PS51352"/>
    </source>
</evidence>
<comment type="caution">
    <text evidence="4">The sequence shown here is derived from an EMBL/GenBank/DDBJ whole genome shotgun (WGS) entry which is preliminary data.</text>
</comment>
<organism evidence="4 5">
    <name type="scientific">Edaphochlamys debaryana</name>
    <dbReference type="NCBI Taxonomy" id="47281"/>
    <lineage>
        <taxon>Eukaryota</taxon>
        <taxon>Viridiplantae</taxon>
        <taxon>Chlorophyta</taxon>
        <taxon>core chlorophytes</taxon>
        <taxon>Chlorophyceae</taxon>
        <taxon>CS clade</taxon>
        <taxon>Chlamydomonadales</taxon>
        <taxon>Chlamydomonadales incertae sedis</taxon>
        <taxon>Edaphochlamys</taxon>
    </lineage>
</organism>
<dbReference type="PROSITE" id="PS00194">
    <property type="entry name" value="THIOREDOXIN_1"/>
    <property type="match status" value="1"/>
</dbReference>
<evidence type="ECO:0000313" key="4">
    <source>
        <dbReference type="EMBL" id="KAG2483487.1"/>
    </source>
</evidence>
<dbReference type="FunFam" id="3.40.30.10:FF:000245">
    <property type="entry name" value="Thioredoxin"/>
    <property type="match status" value="1"/>
</dbReference>